<evidence type="ECO:0000313" key="3">
    <source>
        <dbReference type="EMBL" id="OAE32087.1"/>
    </source>
</evidence>
<evidence type="ECO:0000256" key="2">
    <source>
        <dbReference type="ARBA" id="ARBA00022737"/>
    </source>
</evidence>
<organism evidence="3 4">
    <name type="scientific">Marchantia polymorpha subsp. ruderalis</name>
    <dbReference type="NCBI Taxonomy" id="1480154"/>
    <lineage>
        <taxon>Eukaryota</taxon>
        <taxon>Viridiplantae</taxon>
        <taxon>Streptophyta</taxon>
        <taxon>Embryophyta</taxon>
        <taxon>Marchantiophyta</taxon>
        <taxon>Marchantiopsida</taxon>
        <taxon>Marchantiidae</taxon>
        <taxon>Marchantiales</taxon>
        <taxon>Marchantiaceae</taxon>
        <taxon>Marchantia</taxon>
    </lineage>
</organism>
<keyword evidence="4" id="KW-1185">Reference proteome</keyword>
<reference evidence="3" key="1">
    <citation type="submission" date="2016-03" db="EMBL/GenBank/DDBJ databases">
        <title>Mechanisms controlling the formation of the plant cell surface in tip-growing cells are functionally conserved among land plants.</title>
        <authorList>
            <person name="Honkanen S."/>
            <person name="Jones V.A."/>
            <person name="Morieri G."/>
            <person name="Champion C."/>
            <person name="Hetherington A.J."/>
            <person name="Kelly S."/>
            <person name="Saint-Marcoux D."/>
            <person name="Proust H."/>
            <person name="Prescott H."/>
            <person name="Dolan L."/>
        </authorList>
    </citation>
    <scope>NUCLEOTIDE SEQUENCE [LARGE SCALE GENOMIC DNA]</scope>
    <source>
        <tissue evidence="3">Whole gametophyte</tissue>
    </source>
</reference>
<accession>A0A176WG38</accession>
<keyword evidence="2" id="KW-0677">Repeat</keyword>
<dbReference type="Gene3D" id="1.25.10.10">
    <property type="entry name" value="Leucine-rich Repeat Variant"/>
    <property type="match status" value="1"/>
</dbReference>
<dbReference type="Proteomes" id="UP000077202">
    <property type="component" value="Unassembled WGS sequence"/>
</dbReference>
<dbReference type="InterPro" id="IPR016024">
    <property type="entry name" value="ARM-type_fold"/>
</dbReference>
<evidence type="ECO:0000256" key="1">
    <source>
        <dbReference type="ARBA" id="ARBA00005462"/>
    </source>
</evidence>
<dbReference type="InterPro" id="IPR045156">
    <property type="entry name" value="Vac8"/>
</dbReference>
<comment type="caution">
    <text evidence="3">The sequence shown here is derived from an EMBL/GenBank/DDBJ whole genome shotgun (WGS) entry which is preliminary data.</text>
</comment>
<gene>
    <name evidence="3" type="ORF">AXG93_2278s1680</name>
</gene>
<evidence type="ECO:0000313" key="4">
    <source>
        <dbReference type="Proteomes" id="UP000077202"/>
    </source>
</evidence>
<protein>
    <recommendedName>
        <fullName evidence="5">Armadillo repeat-containing domain-containing protein</fullName>
    </recommendedName>
</protein>
<dbReference type="EMBL" id="LVLJ01000898">
    <property type="protein sequence ID" value="OAE32087.1"/>
    <property type="molecule type" value="Genomic_DNA"/>
</dbReference>
<evidence type="ECO:0008006" key="5">
    <source>
        <dbReference type="Google" id="ProtNLM"/>
    </source>
</evidence>
<proteinExistence type="inferred from homology"/>
<dbReference type="PANTHER" id="PTHR47249:SF1">
    <property type="entry name" value="VACUOLAR PROTEIN 8"/>
    <property type="match status" value="1"/>
</dbReference>
<sequence>MKRFRSFVCFTTNAPKKMPGKNAVNDGVLTQLVYPEKGSKRNSRNFDEPVTCENMDISSRKMVSSFVVQSHDNLRADSEDNLSARILEGEAASIQSDIEESEKTMQFSPGRVKRLVQLLQDKESVETRENAASAVASLSKYLRTESLQALVGLLAEKENEVLKRFSVEILSYITEDKNTRNTVCSYPGIIDGLLRLLMASKKNFHRNMVCSYPGITDGLLRLLMASKKNFHNQGPRGDIRVRALLVLRQLSEEDAFAEQFDRIPGSLKTIVDMLADKAFLVQNTASHILENLAANGTEYMQFKIADCADEAISIFTAYNVSHLAAMVAWLLKLYWVPIPVPVITTAD</sequence>
<name>A0A176WG38_MARPO</name>
<dbReference type="SUPFAM" id="SSF48371">
    <property type="entry name" value="ARM repeat"/>
    <property type="match status" value="1"/>
</dbReference>
<dbReference type="GO" id="GO:0071562">
    <property type="term" value="P:nucleus-vacuole junction assembly"/>
    <property type="evidence" value="ECO:0007669"/>
    <property type="project" value="InterPro"/>
</dbReference>
<dbReference type="GO" id="GO:0043495">
    <property type="term" value="F:protein-membrane adaptor activity"/>
    <property type="evidence" value="ECO:0007669"/>
    <property type="project" value="InterPro"/>
</dbReference>
<dbReference type="PANTHER" id="PTHR47249">
    <property type="entry name" value="VACUOLAR PROTEIN 8"/>
    <property type="match status" value="1"/>
</dbReference>
<dbReference type="AlphaFoldDB" id="A0A176WG38"/>
<comment type="similarity">
    <text evidence="1">Belongs to the beta-catenin family.</text>
</comment>
<dbReference type="InterPro" id="IPR011989">
    <property type="entry name" value="ARM-like"/>
</dbReference>